<reference evidence="3" key="1">
    <citation type="journal article" date="2019" name="Int. J. Syst. Evol. Microbiol.">
        <title>The Global Catalogue of Microorganisms (GCM) 10K type strain sequencing project: providing services to taxonomists for standard genome sequencing and annotation.</title>
        <authorList>
            <consortium name="The Broad Institute Genomics Platform"/>
            <consortium name="The Broad Institute Genome Sequencing Center for Infectious Disease"/>
            <person name="Wu L."/>
            <person name="Ma J."/>
        </authorList>
    </citation>
    <scope>NUCLEOTIDE SEQUENCE [LARGE SCALE GENOMIC DNA]</scope>
    <source>
        <strain evidence="3">JCM 18302</strain>
    </source>
</reference>
<evidence type="ECO:0000313" key="3">
    <source>
        <dbReference type="Proteomes" id="UP001500804"/>
    </source>
</evidence>
<comment type="caution">
    <text evidence="2">The sequence shown here is derived from an EMBL/GenBank/DDBJ whole genome shotgun (WGS) entry which is preliminary data.</text>
</comment>
<proteinExistence type="predicted"/>
<organism evidence="2 3">
    <name type="scientific">Pseudonocardia adelaidensis</name>
    <dbReference type="NCBI Taxonomy" id="648754"/>
    <lineage>
        <taxon>Bacteria</taxon>
        <taxon>Bacillati</taxon>
        <taxon>Actinomycetota</taxon>
        <taxon>Actinomycetes</taxon>
        <taxon>Pseudonocardiales</taxon>
        <taxon>Pseudonocardiaceae</taxon>
        <taxon>Pseudonocardia</taxon>
    </lineage>
</organism>
<name>A0ABP9NGD5_9PSEU</name>
<dbReference type="EMBL" id="BAABJO010000005">
    <property type="protein sequence ID" value="GAA5116276.1"/>
    <property type="molecule type" value="Genomic_DNA"/>
</dbReference>
<sequence>MISCDVNDLIRAHNVDDPRHGEYATWLRGAVNGDRSFGLSSLVAGAFLRKVTHPEVLVNLLRSIDRRAAAPPRPRVRDRDRSVAFPRR</sequence>
<evidence type="ECO:0000313" key="2">
    <source>
        <dbReference type="EMBL" id="GAA5116276.1"/>
    </source>
</evidence>
<protein>
    <submittedName>
        <fullName evidence="2">Uncharacterized protein</fullName>
    </submittedName>
</protein>
<gene>
    <name evidence="2" type="ORF">GCM10023320_16290</name>
</gene>
<evidence type="ECO:0000256" key="1">
    <source>
        <dbReference type="SAM" id="MobiDB-lite"/>
    </source>
</evidence>
<dbReference type="Proteomes" id="UP001500804">
    <property type="component" value="Unassembled WGS sequence"/>
</dbReference>
<feature type="region of interest" description="Disordered" evidence="1">
    <location>
        <begin position="69"/>
        <end position="88"/>
    </location>
</feature>
<keyword evidence="3" id="KW-1185">Reference proteome</keyword>
<accession>A0ABP9NGD5</accession>